<sequence length="45" mass="5181">MVIQMIVQPKSMKTIPNKLEIMRALANLRVLKSFSLKLYSDGQVF</sequence>
<dbReference type="EMBL" id="CAJJDM010000102">
    <property type="protein sequence ID" value="CAD8095622.1"/>
    <property type="molecule type" value="Genomic_DNA"/>
</dbReference>
<accession>A0A8S1NTL7</accession>
<evidence type="ECO:0000313" key="2">
    <source>
        <dbReference type="Proteomes" id="UP000688137"/>
    </source>
</evidence>
<evidence type="ECO:0000313" key="1">
    <source>
        <dbReference type="EMBL" id="CAD8095622.1"/>
    </source>
</evidence>
<organism evidence="1 2">
    <name type="scientific">Paramecium primaurelia</name>
    <dbReference type="NCBI Taxonomy" id="5886"/>
    <lineage>
        <taxon>Eukaryota</taxon>
        <taxon>Sar</taxon>
        <taxon>Alveolata</taxon>
        <taxon>Ciliophora</taxon>
        <taxon>Intramacronucleata</taxon>
        <taxon>Oligohymenophorea</taxon>
        <taxon>Peniculida</taxon>
        <taxon>Parameciidae</taxon>
        <taxon>Paramecium</taxon>
    </lineage>
</organism>
<protein>
    <submittedName>
        <fullName evidence="1">Uncharacterized protein</fullName>
    </submittedName>
</protein>
<name>A0A8S1NTL7_PARPR</name>
<gene>
    <name evidence="1" type="ORF">PPRIM_AZ9-3.1.T0990069</name>
</gene>
<dbReference type="Proteomes" id="UP000688137">
    <property type="component" value="Unassembled WGS sequence"/>
</dbReference>
<keyword evidence="2" id="KW-1185">Reference proteome</keyword>
<dbReference type="AlphaFoldDB" id="A0A8S1NTL7"/>
<comment type="caution">
    <text evidence="1">The sequence shown here is derived from an EMBL/GenBank/DDBJ whole genome shotgun (WGS) entry which is preliminary data.</text>
</comment>
<reference evidence="1" key="1">
    <citation type="submission" date="2021-01" db="EMBL/GenBank/DDBJ databases">
        <authorList>
            <consortium name="Genoscope - CEA"/>
            <person name="William W."/>
        </authorList>
    </citation>
    <scope>NUCLEOTIDE SEQUENCE</scope>
</reference>
<proteinExistence type="predicted"/>